<comment type="caution">
    <text evidence="2">The sequence shown here is derived from an EMBL/GenBank/DDBJ whole genome shotgun (WGS) entry which is preliminary data.</text>
</comment>
<evidence type="ECO:0000256" key="1">
    <source>
        <dbReference type="SAM" id="MobiDB-lite"/>
    </source>
</evidence>
<dbReference type="AlphaFoldDB" id="A0AAD3NFF4"/>
<keyword evidence="3" id="KW-1185">Reference proteome</keyword>
<name>A0AAD3NFF4_LATJO</name>
<feature type="compositionally biased region" description="Gly residues" evidence="1">
    <location>
        <begin position="59"/>
        <end position="87"/>
    </location>
</feature>
<evidence type="ECO:0000313" key="2">
    <source>
        <dbReference type="EMBL" id="GLD70882.1"/>
    </source>
</evidence>
<reference evidence="2" key="1">
    <citation type="submission" date="2022-08" db="EMBL/GenBank/DDBJ databases">
        <title>Genome sequencing of akame (Lates japonicus).</title>
        <authorList>
            <person name="Hashiguchi Y."/>
            <person name="Takahashi H."/>
        </authorList>
    </citation>
    <scope>NUCLEOTIDE SEQUENCE</scope>
    <source>
        <strain evidence="2">Kochi</strain>
    </source>
</reference>
<sequence length="178" mass="18894">MNGMMNGDEVPELSCSHSRPDKFPNNLEPDTVLTEHQLFDVFNNAIVSFYRSEDEGGGEDGGGGGGAGGGGGGGIGGGGGGEGGGNTGTDLPPEMTEEQQRRRRVNGDRDRDNRRGGRRSYVCGDGRLRRPRTCLKSPSLVAGATDQRPTFPHQLRHHFAVITSGRTALRQNCRPASS</sequence>
<evidence type="ECO:0000313" key="3">
    <source>
        <dbReference type="Proteomes" id="UP001279410"/>
    </source>
</evidence>
<feature type="region of interest" description="Disordered" evidence="1">
    <location>
        <begin position="53"/>
        <end position="124"/>
    </location>
</feature>
<protein>
    <submittedName>
        <fullName evidence="2">Neuralized-like protein 4</fullName>
    </submittedName>
</protein>
<feature type="region of interest" description="Disordered" evidence="1">
    <location>
        <begin position="1"/>
        <end position="29"/>
    </location>
</feature>
<proteinExistence type="predicted"/>
<dbReference type="EMBL" id="BRZM01000458">
    <property type="protein sequence ID" value="GLD70882.1"/>
    <property type="molecule type" value="Genomic_DNA"/>
</dbReference>
<organism evidence="2 3">
    <name type="scientific">Lates japonicus</name>
    <name type="common">Japanese lates</name>
    <dbReference type="NCBI Taxonomy" id="270547"/>
    <lineage>
        <taxon>Eukaryota</taxon>
        <taxon>Metazoa</taxon>
        <taxon>Chordata</taxon>
        <taxon>Craniata</taxon>
        <taxon>Vertebrata</taxon>
        <taxon>Euteleostomi</taxon>
        <taxon>Actinopterygii</taxon>
        <taxon>Neopterygii</taxon>
        <taxon>Teleostei</taxon>
        <taxon>Neoteleostei</taxon>
        <taxon>Acanthomorphata</taxon>
        <taxon>Carangaria</taxon>
        <taxon>Carangaria incertae sedis</taxon>
        <taxon>Centropomidae</taxon>
        <taxon>Lates</taxon>
    </lineage>
</organism>
<accession>A0AAD3NFF4</accession>
<gene>
    <name evidence="2" type="ORF">AKAME5_002220100</name>
</gene>
<dbReference type="Proteomes" id="UP001279410">
    <property type="component" value="Unassembled WGS sequence"/>
</dbReference>
<feature type="compositionally biased region" description="Basic and acidic residues" evidence="1">
    <location>
        <begin position="105"/>
        <end position="115"/>
    </location>
</feature>